<organism evidence="2 3">
    <name type="scientific">Geothrix edaphica</name>
    <dbReference type="NCBI Taxonomy" id="2927976"/>
    <lineage>
        <taxon>Bacteria</taxon>
        <taxon>Pseudomonadati</taxon>
        <taxon>Acidobacteriota</taxon>
        <taxon>Holophagae</taxon>
        <taxon>Holophagales</taxon>
        <taxon>Holophagaceae</taxon>
        <taxon>Geothrix</taxon>
    </lineage>
</organism>
<feature type="domain" description="Glycosyltransferase 2-like" evidence="1">
    <location>
        <begin position="66"/>
        <end position="126"/>
    </location>
</feature>
<keyword evidence="3" id="KW-1185">Reference proteome</keyword>
<evidence type="ECO:0000313" key="3">
    <source>
        <dbReference type="Proteomes" id="UP001165044"/>
    </source>
</evidence>
<evidence type="ECO:0000259" key="1">
    <source>
        <dbReference type="Pfam" id="PF00535"/>
    </source>
</evidence>
<evidence type="ECO:0000313" key="2">
    <source>
        <dbReference type="EMBL" id="GLH66875.1"/>
    </source>
</evidence>
<sequence length="273" mass="31659">MLKWVLRKLLAGDFRNLERQIRAQGEELDALRSRMDLDPSLVRAFHQTRVTEAYLSAYDEVEPLVSVCVATYNRAALLTERCLASILTQTYHNLDVVVVGDACTDDTPERVAALGDSRIRFENLPTRGSYPQDPDRRWMVAGTIPINRALELAKGRFITHLDDDDSVPADRIAKLVAYIKETQADLLWHPFEYETAKGKWRVNSALEFRKAQVTTSSVFYHEWLKNIPWDLDAHQYLEPGDWNRFRKIQWIGARVARHPDLLLRHFKERNNSQ</sequence>
<dbReference type="PANTHER" id="PTHR22916">
    <property type="entry name" value="GLYCOSYLTRANSFERASE"/>
    <property type="match status" value="1"/>
</dbReference>
<dbReference type="Proteomes" id="UP001165044">
    <property type="component" value="Unassembled WGS sequence"/>
</dbReference>
<protein>
    <recommendedName>
        <fullName evidence="1">Glycosyltransferase 2-like domain-containing protein</fullName>
    </recommendedName>
</protein>
<comment type="caution">
    <text evidence="2">The sequence shown here is derived from an EMBL/GenBank/DDBJ whole genome shotgun (WGS) entry which is preliminary data.</text>
</comment>
<dbReference type="PANTHER" id="PTHR22916:SF3">
    <property type="entry name" value="UDP-GLCNAC:BETAGAL BETA-1,3-N-ACETYLGLUCOSAMINYLTRANSFERASE-LIKE PROTEIN 1"/>
    <property type="match status" value="1"/>
</dbReference>
<feature type="domain" description="Glycosyltransferase 2-like" evidence="1">
    <location>
        <begin position="146"/>
        <end position="199"/>
    </location>
</feature>
<dbReference type="InterPro" id="IPR029044">
    <property type="entry name" value="Nucleotide-diphossugar_trans"/>
</dbReference>
<dbReference type="SUPFAM" id="SSF53448">
    <property type="entry name" value="Nucleotide-diphospho-sugar transferases"/>
    <property type="match status" value="1"/>
</dbReference>
<dbReference type="InterPro" id="IPR001173">
    <property type="entry name" value="Glyco_trans_2-like"/>
</dbReference>
<dbReference type="Gene3D" id="3.90.550.10">
    <property type="entry name" value="Spore Coat Polysaccharide Biosynthesis Protein SpsA, Chain A"/>
    <property type="match status" value="1"/>
</dbReference>
<accession>A0ABQ5PXR6</accession>
<gene>
    <name evidence="2" type="ORF">GETHED_12390</name>
</gene>
<dbReference type="RefSeq" id="WP_285607563.1">
    <property type="nucleotide sequence ID" value="NZ_BSDC01000001.1"/>
</dbReference>
<dbReference type="Pfam" id="PF00535">
    <property type="entry name" value="Glycos_transf_2"/>
    <property type="match status" value="2"/>
</dbReference>
<dbReference type="EMBL" id="BSDC01000001">
    <property type="protein sequence ID" value="GLH66875.1"/>
    <property type="molecule type" value="Genomic_DNA"/>
</dbReference>
<name>A0ABQ5PXR6_9BACT</name>
<reference evidence="2" key="1">
    <citation type="journal article" date="2023" name="Antonie Van Leeuwenhoek">
        <title>Mesoterricola silvestris gen. nov., sp. nov., Mesoterricola sediminis sp. nov., Geothrix oryzae sp. nov., Geothrix edaphica sp. nov., Geothrix rubra sp. nov., and Geothrix limicola sp. nov., six novel members of Acidobacteriota isolated from soils.</title>
        <authorList>
            <person name="Itoh H."/>
            <person name="Sugisawa Y."/>
            <person name="Mise K."/>
            <person name="Xu Z."/>
            <person name="Kuniyasu M."/>
            <person name="Ushijima N."/>
            <person name="Kawano K."/>
            <person name="Kobayashi E."/>
            <person name="Shiratori Y."/>
            <person name="Masuda Y."/>
            <person name="Senoo K."/>
        </authorList>
    </citation>
    <scope>NUCLEOTIDE SEQUENCE</scope>
    <source>
        <strain evidence="2">Red802</strain>
    </source>
</reference>
<dbReference type="CDD" id="cd00761">
    <property type="entry name" value="Glyco_tranf_GTA_type"/>
    <property type="match status" value="1"/>
</dbReference>
<proteinExistence type="predicted"/>